<keyword evidence="1" id="KW-0443">Lipid metabolism</keyword>
<keyword evidence="2" id="KW-0456">Lyase</keyword>
<proteinExistence type="predicted"/>
<dbReference type="EMBL" id="WWEN01000005">
    <property type="protein sequence ID" value="MYM56098.1"/>
    <property type="molecule type" value="Genomic_DNA"/>
</dbReference>
<dbReference type="GO" id="GO:0006635">
    <property type="term" value="P:fatty acid beta-oxidation"/>
    <property type="evidence" value="ECO:0007669"/>
    <property type="project" value="TreeGrafter"/>
</dbReference>
<evidence type="ECO:0000313" key="4">
    <source>
        <dbReference type="Proteomes" id="UP000479043"/>
    </source>
</evidence>
<name>A0A6L8LJ89_9RHOB</name>
<dbReference type="GO" id="GO:0016829">
    <property type="term" value="F:lyase activity"/>
    <property type="evidence" value="ECO:0007669"/>
    <property type="project" value="UniProtKB-KW"/>
</dbReference>
<dbReference type="SUPFAM" id="SSF52096">
    <property type="entry name" value="ClpP/crotonase"/>
    <property type="match status" value="1"/>
</dbReference>
<dbReference type="CDD" id="cd06558">
    <property type="entry name" value="crotonase-like"/>
    <property type="match status" value="1"/>
</dbReference>
<keyword evidence="4" id="KW-1185">Reference proteome</keyword>
<evidence type="ECO:0000313" key="3">
    <source>
        <dbReference type="EMBL" id="MYM56098.1"/>
    </source>
</evidence>
<dbReference type="InterPro" id="IPR029045">
    <property type="entry name" value="ClpP/crotonase-like_dom_sf"/>
</dbReference>
<evidence type="ECO:0000256" key="1">
    <source>
        <dbReference type="ARBA" id="ARBA00023098"/>
    </source>
</evidence>
<keyword evidence="3" id="KW-0413">Isomerase</keyword>
<dbReference type="PANTHER" id="PTHR11941:SF169">
    <property type="entry name" value="(7AS)-7A-METHYL-1,5-DIOXO-2,3,5,6,7,7A-HEXAHYDRO-1H-INDENE-CARBOXYL-COA HYDROLASE"/>
    <property type="match status" value="1"/>
</dbReference>
<dbReference type="InterPro" id="IPR001753">
    <property type="entry name" value="Enoyl-CoA_hydra/iso"/>
</dbReference>
<protein>
    <submittedName>
        <fullName evidence="3">Enoyl-CoA hydratase/isomerase family protein</fullName>
    </submittedName>
</protein>
<dbReference type="Proteomes" id="UP000479043">
    <property type="component" value="Unassembled WGS sequence"/>
</dbReference>
<sequence length="265" mass="28763">MVTIERAETPHGHRIAIVRFDTGAKANALSQELMRQLTAAARTFEGDADTNAIILTGRADRFCLGMDLKDPEFRDAPNLPLNERRQLLQLGPRMCSAWEDLEPMTICAIEGWCVGGGVALAASLDLRVCGRSSQFYIPEIERGLNMSWGSLPRIAGLVGPARAKRLAIVAEQIDAGTAADWGWADYIGEDGKVMETALSVAEKIAAMPPVAVRMIKQGIETATKPLNRAVSAMDMDQFALMQGSEDHEEGVKSFLEGRDATFTGN</sequence>
<accession>A0A6L8LJ89</accession>
<dbReference type="Pfam" id="PF00378">
    <property type="entry name" value="ECH_1"/>
    <property type="match status" value="1"/>
</dbReference>
<organism evidence="3 4">
    <name type="scientific">Thalassovita mangrovi</name>
    <dbReference type="NCBI Taxonomy" id="2692236"/>
    <lineage>
        <taxon>Bacteria</taxon>
        <taxon>Pseudomonadati</taxon>
        <taxon>Pseudomonadota</taxon>
        <taxon>Alphaproteobacteria</taxon>
        <taxon>Rhodobacterales</taxon>
        <taxon>Roseobacteraceae</taxon>
        <taxon>Thalassovita</taxon>
    </lineage>
</organism>
<evidence type="ECO:0000256" key="2">
    <source>
        <dbReference type="ARBA" id="ARBA00023239"/>
    </source>
</evidence>
<dbReference type="GO" id="GO:0016853">
    <property type="term" value="F:isomerase activity"/>
    <property type="evidence" value="ECO:0007669"/>
    <property type="project" value="UniProtKB-KW"/>
</dbReference>
<dbReference type="Gene3D" id="3.90.226.10">
    <property type="entry name" value="2-enoyl-CoA Hydratase, Chain A, domain 1"/>
    <property type="match status" value="1"/>
</dbReference>
<reference evidence="3 4" key="1">
    <citation type="submission" date="2020-01" db="EMBL/GenBank/DDBJ databases">
        <authorList>
            <person name="Chen S."/>
        </authorList>
    </citation>
    <scope>NUCLEOTIDE SEQUENCE [LARGE SCALE GENOMIC DNA]</scope>
    <source>
        <strain evidence="3 4">GS-10</strain>
    </source>
</reference>
<dbReference type="AlphaFoldDB" id="A0A6L8LJ89"/>
<dbReference type="PANTHER" id="PTHR11941">
    <property type="entry name" value="ENOYL-COA HYDRATASE-RELATED"/>
    <property type="match status" value="1"/>
</dbReference>
<comment type="caution">
    <text evidence="3">The sequence shown here is derived from an EMBL/GenBank/DDBJ whole genome shotgun (WGS) entry which is preliminary data.</text>
</comment>
<gene>
    <name evidence="3" type="ORF">GR167_12345</name>
</gene>